<dbReference type="EMBL" id="WJBH02000068">
    <property type="protein sequence ID" value="KAI9550959.1"/>
    <property type="molecule type" value="Genomic_DNA"/>
</dbReference>
<reference evidence="3" key="1">
    <citation type="submission" date="2022-05" db="EMBL/GenBank/DDBJ databases">
        <title>A multi-omics perspective on studying reproductive biology in Daphnia sinensis.</title>
        <authorList>
            <person name="Jia J."/>
        </authorList>
    </citation>
    <scope>NUCLEOTIDE SEQUENCE</scope>
    <source>
        <strain evidence="3">WSL</strain>
    </source>
</reference>
<feature type="domain" description="SWIM-type" evidence="2">
    <location>
        <begin position="44"/>
        <end position="80"/>
    </location>
</feature>
<accession>A0AAD5KFT6</accession>
<keyword evidence="4" id="KW-1185">Reference proteome</keyword>
<keyword evidence="1" id="KW-0862">Zinc</keyword>
<evidence type="ECO:0000256" key="1">
    <source>
        <dbReference type="PROSITE-ProRule" id="PRU00325"/>
    </source>
</evidence>
<name>A0AAD5KFT6_9CRUS</name>
<dbReference type="PROSITE" id="PS50966">
    <property type="entry name" value="ZF_SWIM"/>
    <property type="match status" value="1"/>
</dbReference>
<dbReference type="PANTHER" id="PTHR47526">
    <property type="entry name" value="ATP-DEPENDENT DNA HELICASE"/>
    <property type="match status" value="1"/>
</dbReference>
<proteinExistence type="predicted"/>
<evidence type="ECO:0000313" key="4">
    <source>
        <dbReference type="Proteomes" id="UP000820818"/>
    </source>
</evidence>
<protein>
    <recommendedName>
        <fullName evidence="2">SWIM-type domain-containing protein</fullName>
    </recommendedName>
</protein>
<gene>
    <name evidence="3" type="ORF">GHT06_005343</name>
</gene>
<dbReference type="InterPro" id="IPR007527">
    <property type="entry name" value="Znf_SWIM"/>
</dbReference>
<dbReference type="PANTHER" id="PTHR47526:SF3">
    <property type="entry name" value="PHD-TYPE DOMAIN-CONTAINING PROTEIN"/>
    <property type="match status" value="1"/>
</dbReference>
<dbReference type="AlphaFoldDB" id="A0AAD5KFT6"/>
<evidence type="ECO:0000313" key="3">
    <source>
        <dbReference type="EMBL" id="KAI9550959.1"/>
    </source>
</evidence>
<organism evidence="3 4">
    <name type="scientific">Daphnia sinensis</name>
    <dbReference type="NCBI Taxonomy" id="1820382"/>
    <lineage>
        <taxon>Eukaryota</taxon>
        <taxon>Metazoa</taxon>
        <taxon>Ecdysozoa</taxon>
        <taxon>Arthropoda</taxon>
        <taxon>Crustacea</taxon>
        <taxon>Branchiopoda</taxon>
        <taxon>Diplostraca</taxon>
        <taxon>Cladocera</taxon>
        <taxon>Anomopoda</taxon>
        <taxon>Daphniidae</taxon>
        <taxon>Daphnia</taxon>
        <taxon>Daphnia similis group</taxon>
    </lineage>
</organism>
<keyword evidence="1" id="KW-0479">Metal-binding</keyword>
<dbReference type="Proteomes" id="UP000820818">
    <property type="component" value="Unassembled WGS sequence"/>
</dbReference>
<sequence length="162" mass="18715">MLSYKKFQDGYVLYKALHKLKDGKGIVLGKVMRSMSISKEPRQLWVLLDKEGGVITAHCNCPAGLNETCSHIGCLLFCLVAIKKEACTSHRQEWGNHTTNHKDLTQQFVNKLKVQHQERLEVFSQPVKRRCSRCLINWHLKRNRVSNFESKKAPTLTSFLYK</sequence>
<comment type="caution">
    <text evidence="3">The sequence shown here is derived from an EMBL/GenBank/DDBJ whole genome shotgun (WGS) entry which is preliminary data.</text>
</comment>
<evidence type="ECO:0000259" key="2">
    <source>
        <dbReference type="PROSITE" id="PS50966"/>
    </source>
</evidence>
<keyword evidence="1" id="KW-0863">Zinc-finger</keyword>
<dbReference type="GO" id="GO:0008270">
    <property type="term" value="F:zinc ion binding"/>
    <property type="evidence" value="ECO:0007669"/>
    <property type="project" value="UniProtKB-KW"/>
</dbReference>